<protein>
    <submittedName>
        <fullName evidence="3">Uncharacterized protein</fullName>
    </submittedName>
</protein>
<gene>
    <name evidence="3" type="ORF">BCR33DRAFT_800919</name>
</gene>
<dbReference type="Proteomes" id="UP000193642">
    <property type="component" value="Unassembled WGS sequence"/>
</dbReference>
<feature type="transmembrane region" description="Helical" evidence="2">
    <location>
        <begin position="21"/>
        <end position="40"/>
    </location>
</feature>
<organism evidence="3 4">
    <name type="scientific">Rhizoclosmatium globosum</name>
    <dbReference type="NCBI Taxonomy" id="329046"/>
    <lineage>
        <taxon>Eukaryota</taxon>
        <taxon>Fungi</taxon>
        <taxon>Fungi incertae sedis</taxon>
        <taxon>Chytridiomycota</taxon>
        <taxon>Chytridiomycota incertae sedis</taxon>
        <taxon>Chytridiomycetes</taxon>
        <taxon>Chytridiales</taxon>
        <taxon>Chytriomycetaceae</taxon>
        <taxon>Rhizoclosmatium</taxon>
    </lineage>
</organism>
<keyword evidence="2" id="KW-1133">Transmembrane helix</keyword>
<evidence type="ECO:0000313" key="4">
    <source>
        <dbReference type="Proteomes" id="UP000193642"/>
    </source>
</evidence>
<keyword evidence="2" id="KW-0472">Membrane</keyword>
<feature type="non-terminal residue" evidence="3">
    <location>
        <position position="243"/>
    </location>
</feature>
<accession>A0A1Y1ZI01</accession>
<dbReference type="EMBL" id="MCGO01000412">
    <property type="protein sequence ID" value="ORY09871.1"/>
    <property type="molecule type" value="Genomic_DNA"/>
</dbReference>
<evidence type="ECO:0000256" key="2">
    <source>
        <dbReference type="SAM" id="Phobius"/>
    </source>
</evidence>
<feature type="compositionally biased region" description="Acidic residues" evidence="1">
    <location>
        <begin position="184"/>
        <end position="197"/>
    </location>
</feature>
<keyword evidence="4" id="KW-1185">Reference proteome</keyword>
<evidence type="ECO:0000256" key="1">
    <source>
        <dbReference type="SAM" id="MobiDB-lite"/>
    </source>
</evidence>
<comment type="caution">
    <text evidence="3">The sequence shown here is derived from an EMBL/GenBank/DDBJ whole genome shotgun (WGS) entry which is preliminary data.</text>
</comment>
<feature type="transmembrane region" description="Helical" evidence="2">
    <location>
        <begin position="46"/>
        <end position="65"/>
    </location>
</feature>
<sequence>MLSQSQPKKYKYTWAGWANQQAYVAGFFILCGGILTTVFYRKLPGNMLAIPVGVSTIVLGSLIMAIEHPISVLTKCWIYPVLGVAIGGLIQWISQTTDTMDPFTMGSKTIMKTETIKSNDSVDRKTIILNDKNYPGWKAIQLNMIGKDREKILEAGYTPFKNIYAEPVPPRSLRALLGDKEVEMDSDSESETAESDETIANNDEKPEASSKYICKTYKEYTMLSKIYNDAAQKEKEQLNAVKE</sequence>
<feature type="region of interest" description="Disordered" evidence="1">
    <location>
        <begin position="182"/>
        <end position="207"/>
    </location>
</feature>
<reference evidence="3 4" key="1">
    <citation type="submission" date="2016-07" db="EMBL/GenBank/DDBJ databases">
        <title>Pervasive Adenine N6-methylation of Active Genes in Fungi.</title>
        <authorList>
            <consortium name="DOE Joint Genome Institute"/>
            <person name="Mondo S.J."/>
            <person name="Dannebaum R.O."/>
            <person name="Kuo R.C."/>
            <person name="Labutti K."/>
            <person name="Haridas S."/>
            <person name="Kuo A."/>
            <person name="Salamov A."/>
            <person name="Ahrendt S.R."/>
            <person name="Lipzen A."/>
            <person name="Sullivan W."/>
            <person name="Andreopoulos W.B."/>
            <person name="Clum A."/>
            <person name="Lindquist E."/>
            <person name="Daum C."/>
            <person name="Ramamoorthy G.K."/>
            <person name="Gryganskyi A."/>
            <person name="Culley D."/>
            <person name="Magnuson J.K."/>
            <person name="James T.Y."/>
            <person name="O'Malley M.A."/>
            <person name="Stajich J.E."/>
            <person name="Spatafora J.W."/>
            <person name="Visel A."/>
            <person name="Grigoriev I.V."/>
        </authorList>
    </citation>
    <scope>NUCLEOTIDE SEQUENCE [LARGE SCALE GENOMIC DNA]</scope>
    <source>
        <strain evidence="3 4">JEL800</strain>
    </source>
</reference>
<proteinExistence type="predicted"/>
<name>A0A1Y1ZI01_9FUNG</name>
<evidence type="ECO:0000313" key="3">
    <source>
        <dbReference type="EMBL" id="ORY09871.1"/>
    </source>
</evidence>
<keyword evidence="2" id="KW-0812">Transmembrane</keyword>
<dbReference type="AlphaFoldDB" id="A0A1Y1ZI01"/>
<feature type="transmembrane region" description="Helical" evidence="2">
    <location>
        <begin position="77"/>
        <end position="94"/>
    </location>
</feature>